<name>A0A517XW81_9BACT</name>
<dbReference type="Pfam" id="PF14358">
    <property type="entry name" value="DUF4405"/>
    <property type="match status" value="1"/>
</dbReference>
<evidence type="ECO:0000256" key="1">
    <source>
        <dbReference type="SAM" id="Phobius"/>
    </source>
</evidence>
<protein>
    <submittedName>
        <fullName evidence="4">Planctomycete cytochrome C</fullName>
    </submittedName>
</protein>
<accession>A0A517XW81</accession>
<keyword evidence="1" id="KW-0812">Transmembrane</keyword>
<dbReference type="AlphaFoldDB" id="A0A517XW81"/>
<evidence type="ECO:0000313" key="5">
    <source>
        <dbReference type="Proteomes" id="UP000319576"/>
    </source>
</evidence>
<gene>
    <name evidence="4" type="ORF">ETAA1_37440</name>
</gene>
<feature type="domain" description="Flavinylation-associated cytochrome" evidence="3">
    <location>
        <begin position="9"/>
        <end position="73"/>
    </location>
</feature>
<dbReference type="OrthoDB" id="229325at2"/>
<dbReference type="Pfam" id="PF07635">
    <property type="entry name" value="PSCyt1"/>
    <property type="match status" value="1"/>
</dbReference>
<dbReference type="PANTHER" id="PTHR35889">
    <property type="entry name" value="CYCLOINULO-OLIGOSACCHARIDE FRUCTANOTRANSFERASE-RELATED"/>
    <property type="match status" value="1"/>
</dbReference>
<dbReference type="Proteomes" id="UP000319576">
    <property type="component" value="Chromosome"/>
</dbReference>
<dbReference type="InterPro" id="IPR025517">
    <property type="entry name" value="DUF4405"/>
</dbReference>
<keyword evidence="5" id="KW-1185">Reference proteome</keyword>
<evidence type="ECO:0000259" key="3">
    <source>
        <dbReference type="Pfam" id="PF14358"/>
    </source>
</evidence>
<reference evidence="4 5" key="1">
    <citation type="submission" date="2019-02" db="EMBL/GenBank/DDBJ databases">
        <title>Deep-cultivation of Planctomycetes and their phenomic and genomic characterization uncovers novel biology.</title>
        <authorList>
            <person name="Wiegand S."/>
            <person name="Jogler M."/>
            <person name="Boedeker C."/>
            <person name="Pinto D."/>
            <person name="Vollmers J."/>
            <person name="Rivas-Marin E."/>
            <person name="Kohn T."/>
            <person name="Peeters S.H."/>
            <person name="Heuer A."/>
            <person name="Rast P."/>
            <person name="Oberbeckmann S."/>
            <person name="Bunk B."/>
            <person name="Jeske O."/>
            <person name="Meyerdierks A."/>
            <person name="Storesund J.E."/>
            <person name="Kallscheuer N."/>
            <person name="Luecker S."/>
            <person name="Lage O.M."/>
            <person name="Pohl T."/>
            <person name="Merkel B.J."/>
            <person name="Hornburger P."/>
            <person name="Mueller R.-W."/>
            <person name="Bruemmer F."/>
            <person name="Labrenz M."/>
            <person name="Spormann A.M."/>
            <person name="Op den Camp H."/>
            <person name="Overmann J."/>
            <person name="Amann R."/>
            <person name="Jetten M.S.M."/>
            <person name="Mascher T."/>
            <person name="Medema M.H."/>
            <person name="Devos D.P."/>
            <person name="Kaster A.-K."/>
            <person name="Ovreas L."/>
            <person name="Rohde M."/>
            <person name="Galperin M.Y."/>
            <person name="Jogler C."/>
        </authorList>
    </citation>
    <scope>NUCLEOTIDE SEQUENCE [LARGE SCALE GENOMIC DNA]</scope>
    <source>
        <strain evidence="4 5">ETA_A1</strain>
    </source>
</reference>
<dbReference type="KEGG" id="uli:ETAA1_37440"/>
<feature type="transmembrane region" description="Helical" evidence="1">
    <location>
        <begin position="53"/>
        <end position="75"/>
    </location>
</feature>
<keyword evidence="1" id="KW-0472">Membrane</keyword>
<proteinExistence type="predicted"/>
<organism evidence="4 5">
    <name type="scientific">Urbifossiella limnaea</name>
    <dbReference type="NCBI Taxonomy" id="2528023"/>
    <lineage>
        <taxon>Bacteria</taxon>
        <taxon>Pseudomonadati</taxon>
        <taxon>Planctomycetota</taxon>
        <taxon>Planctomycetia</taxon>
        <taxon>Gemmatales</taxon>
        <taxon>Gemmataceae</taxon>
        <taxon>Urbifossiella</taxon>
    </lineage>
</organism>
<feature type="domain" description="Cytochrome C Planctomycete-type" evidence="2">
    <location>
        <begin position="162"/>
        <end position="212"/>
    </location>
</feature>
<dbReference type="RefSeq" id="WP_145240982.1">
    <property type="nucleotide sequence ID" value="NZ_CP036273.1"/>
</dbReference>
<feature type="transmembrane region" description="Helical" evidence="1">
    <location>
        <begin position="95"/>
        <end position="116"/>
    </location>
</feature>
<dbReference type="InterPro" id="IPR011429">
    <property type="entry name" value="Cyt_c_Planctomycete-type"/>
</dbReference>
<feature type="transmembrane region" description="Helical" evidence="1">
    <location>
        <begin position="12"/>
        <end position="32"/>
    </location>
</feature>
<evidence type="ECO:0000313" key="4">
    <source>
        <dbReference type="EMBL" id="QDU21771.1"/>
    </source>
</evidence>
<evidence type="ECO:0000259" key="2">
    <source>
        <dbReference type="Pfam" id="PF07635"/>
    </source>
</evidence>
<keyword evidence="1" id="KW-1133">Transmembrane helix</keyword>
<dbReference type="PANTHER" id="PTHR35889:SF3">
    <property type="entry name" value="F-BOX DOMAIN-CONTAINING PROTEIN"/>
    <property type="match status" value="1"/>
</dbReference>
<sequence>MKRPPLNLIVDLAAALLFAGMTATGYILYGPLPPGTNKSHVLWGLSRHQWGEVHTGISLALLASLTVHVALHWPWVVVVVRRQFGLATADHGRHLRAAGVTLAVIGTVLVAFAWAARWSVRERPDPCCVEPAGPAETDAASPSGAGESPKWNEVDEILRASCLSCHGPGRARSGFRVDRRDDFVAGRGPGRPLVVPGDSRNSPLIALLSGRRSDIAFPGRHRLPEGEVGVIARWIDAGAAWGDAVSDK</sequence>
<dbReference type="EMBL" id="CP036273">
    <property type="protein sequence ID" value="QDU21771.1"/>
    <property type="molecule type" value="Genomic_DNA"/>
</dbReference>